<evidence type="ECO:0000256" key="3">
    <source>
        <dbReference type="ARBA" id="ARBA00011738"/>
    </source>
</evidence>
<evidence type="ECO:0000256" key="1">
    <source>
        <dbReference type="ARBA" id="ARBA00004141"/>
    </source>
</evidence>
<evidence type="ECO:0000256" key="9">
    <source>
        <dbReference type="ARBA" id="ARBA00022837"/>
    </source>
</evidence>
<feature type="compositionally biased region" description="Basic and acidic residues" evidence="15">
    <location>
        <begin position="16"/>
        <end position="28"/>
    </location>
</feature>
<evidence type="ECO:0000256" key="7">
    <source>
        <dbReference type="ARBA" id="ARBA00022692"/>
    </source>
</evidence>
<comment type="subunit">
    <text evidence="3">Homodimer.</text>
</comment>
<dbReference type="OrthoDB" id="416585at2759"/>
<evidence type="ECO:0000313" key="18">
    <source>
        <dbReference type="EMBL" id="GAQ81992.1"/>
    </source>
</evidence>
<evidence type="ECO:0000256" key="14">
    <source>
        <dbReference type="ARBA" id="ARBA00023303"/>
    </source>
</evidence>
<organism evidence="18 19">
    <name type="scientific">Klebsormidium nitens</name>
    <name type="common">Green alga</name>
    <name type="synonym">Ulothrix nitens</name>
    <dbReference type="NCBI Taxonomy" id="105231"/>
    <lineage>
        <taxon>Eukaryota</taxon>
        <taxon>Viridiplantae</taxon>
        <taxon>Streptophyta</taxon>
        <taxon>Klebsormidiophyceae</taxon>
        <taxon>Klebsormidiales</taxon>
        <taxon>Klebsormidiaceae</taxon>
        <taxon>Klebsormidium</taxon>
    </lineage>
</organism>
<protein>
    <recommendedName>
        <fullName evidence="17">EF-hand domain-containing protein</fullName>
    </recommendedName>
</protein>
<feature type="transmembrane region" description="Helical" evidence="16">
    <location>
        <begin position="239"/>
        <end position="269"/>
    </location>
</feature>
<dbReference type="Pfam" id="PF00520">
    <property type="entry name" value="Ion_trans"/>
    <property type="match status" value="2"/>
</dbReference>
<evidence type="ECO:0000256" key="8">
    <source>
        <dbReference type="ARBA" id="ARBA00022737"/>
    </source>
</evidence>
<keyword evidence="19" id="KW-1185">Reference proteome</keyword>
<evidence type="ECO:0000256" key="16">
    <source>
        <dbReference type="SAM" id="Phobius"/>
    </source>
</evidence>
<dbReference type="Gene3D" id="1.10.238.10">
    <property type="entry name" value="EF-hand"/>
    <property type="match status" value="1"/>
</dbReference>
<keyword evidence="13 16" id="KW-0472">Membrane</keyword>
<dbReference type="PANTHER" id="PTHR46988:SF2">
    <property type="entry name" value="TWO PORE CALCIUM CHANNEL PROTEIN 1"/>
    <property type="match status" value="1"/>
</dbReference>
<dbReference type="PROSITE" id="PS50222">
    <property type="entry name" value="EF_HAND_2"/>
    <property type="match status" value="1"/>
</dbReference>
<dbReference type="InterPro" id="IPR011992">
    <property type="entry name" value="EF-hand-dom_pair"/>
</dbReference>
<feature type="region of interest" description="Disordered" evidence="15">
    <location>
        <begin position="1"/>
        <end position="29"/>
    </location>
</feature>
<name>A0A0U9HR89_KLENI</name>
<dbReference type="InterPro" id="IPR002048">
    <property type="entry name" value="EF_hand_dom"/>
</dbReference>
<keyword evidence="8" id="KW-0677">Repeat</keyword>
<keyword evidence="7 16" id="KW-0812">Transmembrane</keyword>
<dbReference type="STRING" id="105231.A0A0U9HR89"/>
<dbReference type="SUPFAM" id="SSF81324">
    <property type="entry name" value="Voltage-gated potassium channels"/>
    <property type="match status" value="1"/>
</dbReference>
<comment type="subcellular location">
    <subcellularLocation>
        <location evidence="1">Membrane</location>
        <topology evidence="1">Multi-pass membrane protein</topology>
    </subcellularLocation>
</comment>
<evidence type="ECO:0000313" key="19">
    <source>
        <dbReference type="Proteomes" id="UP000054558"/>
    </source>
</evidence>
<evidence type="ECO:0000256" key="10">
    <source>
        <dbReference type="ARBA" id="ARBA00022882"/>
    </source>
</evidence>
<comment type="similarity">
    <text evidence="2">Belongs to the calcium channel alpha-1 subunit (TC 1.A.1.11) family. Two pore calcium channel subfamily.</text>
</comment>
<gene>
    <name evidence="18" type="ORF">KFL_000970180</name>
</gene>
<dbReference type="GO" id="GO:0034702">
    <property type="term" value="C:monoatomic ion channel complex"/>
    <property type="evidence" value="ECO:0007669"/>
    <property type="project" value="UniProtKB-KW"/>
</dbReference>
<dbReference type="Gene3D" id="1.20.120.350">
    <property type="entry name" value="Voltage-gated potassium channels. Chain C"/>
    <property type="match status" value="1"/>
</dbReference>
<keyword evidence="12" id="KW-0406">Ion transport</keyword>
<dbReference type="SUPFAM" id="SSF47473">
    <property type="entry name" value="EF-hand"/>
    <property type="match status" value="1"/>
</dbReference>
<dbReference type="PROSITE" id="PS00018">
    <property type="entry name" value="EF_HAND_1"/>
    <property type="match status" value="1"/>
</dbReference>
<feature type="transmembrane region" description="Helical" evidence="16">
    <location>
        <begin position="675"/>
        <end position="700"/>
    </location>
</feature>
<feature type="transmembrane region" description="Helical" evidence="16">
    <location>
        <begin position="592"/>
        <end position="615"/>
    </location>
</feature>
<dbReference type="OMA" id="SSEYWAN"/>
<keyword evidence="11 16" id="KW-1133">Transmembrane helix</keyword>
<keyword evidence="9" id="KW-0106">Calcium</keyword>
<keyword evidence="6" id="KW-0107">Calcium channel</keyword>
<feature type="domain" description="EF-hand" evidence="17">
    <location>
        <begin position="395"/>
        <end position="430"/>
    </location>
</feature>
<evidence type="ECO:0000256" key="4">
    <source>
        <dbReference type="ARBA" id="ARBA00022448"/>
    </source>
</evidence>
<evidence type="ECO:0000256" key="5">
    <source>
        <dbReference type="ARBA" id="ARBA00022568"/>
    </source>
</evidence>
<dbReference type="GO" id="GO:0005245">
    <property type="term" value="F:voltage-gated calcium channel activity"/>
    <property type="evidence" value="ECO:0007669"/>
    <property type="project" value="InterPro"/>
</dbReference>
<dbReference type="InterPro" id="IPR018247">
    <property type="entry name" value="EF_Hand_1_Ca_BS"/>
</dbReference>
<keyword evidence="14" id="KW-0407">Ion channel</keyword>
<dbReference type="Proteomes" id="UP000054558">
    <property type="component" value="Unassembled WGS sequence"/>
</dbReference>
<reference evidence="18 19" key="1">
    <citation type="journal article" date="2014" name="Nat. Commun.">
        <title>Klebsormidium flaccidum genome reveals primary factors for plant terrestrial adaptation.</title>
        <authorList>
            <person name="Hori K."/>
            <person name="Maruyama F."/>
            <person name="Fujisawa T."/>
            <person name="Togashi T."/>
            <person name="Yamamoto N."/>
            <person name="Seo M."/>
            <person name="Sato S."/>
            <person name="Yamada T."/>
            <person name="Mori H."/>
            <person name="Tajima N."/>
            <person name="Moriyama T."/>
            <person name="Ikeuchi M."/>
            <person name="Watanabe M."/>
            <person name="Wada H."/>
            <person name="Kobayashi K."/>
            <person name="Saito M."/>
            <person name="Masuda T."/>
            <person name="Sasaki-Sekimoto Y."/>
            <person name="Mashiguchi K."/>
            <person name="Awai K."/>
            <person name="Shimojima M."/>
            <person name="Masuda S."/>
            <person name="Iwai M."/>
            <person name="Nobusawa T."/>
            <person name="Narise T."/>
            <person name="Kondo S."/>
            <person name="Saito H."/>
            <person name="Sato R."/>
            <person name="Murakawa M."/>
            <person name="Ihara Y."/>
            <person name="Oshima-Yamada Y."/>
            <person name="Ohtaka K."/>
            <person name="Satoh M."/>
            <person name="Sonobe K."/>
            <person name="Ishii M."/>
            <person name="Ohtani R."/>
            <person name="Kanamori-Sato M."/>
            <person name="Honoki R."/>
            <person name="Miyazaki D."/>
            <person name="Mochizuki H."/>
            <person name="Umetsu J."/>
            <person name="Higashi K."/>
            <person name="Shibata D."/>
            <person name="Kamiya Y."/>
            <person name="Sato N."/>
            <person name="Nakamura Y."/>
            <person name="Tabata S."/>
            <person name="Ida S."/>
            <person name="Kurokawa K."/>
            <person name="Ohta H."/>
        </authorList>
    </citation>
    <scope>NUCLEOTIDE SEQUENCE [LARGE SCALE GENOMIC DNA]</scope>
    <source>
        <strain evidence="18 19">NIES-2285</strain>
    </source>
</reference>
<keyword evidence="4" id="KW-0813">Transport</keyword>
<feature type="transmembrane region" description="Helical" evidence="16">
    <location>
        <begin position="180"/>
        <end position="200"/>
    </location>
</feature>
<dbReference type="EMBL" id="DF237046">
    <property type="protein sequence ID" value="GAQ81992.1"/>
    <property type="molecule type" value="Genomic_DNA"/>
</dbReference>
<dbReference type="AlphaFoldDB" id="A0A0U9HR89"/>
<dbReference type="InterPro" id="IPR044581">
    <property type="entry name" value="TPC1_plant"/>
</dbReference>
<dbReference type="Gene3D" id="1.10.287.70">
    <property type="match status" value="2"/>
</dbReference>
<evidence type="ECO:0000256" key="2">
    <source>
        <dbReference type="ARBA" id="ARBA00009286"/>
    </source>
</evidence>
<keyword evidence="5" id="KW-0109">Calcium transport</keyword>
<evidence type="ECO:0000256" key="12">
    <source>
        <dbReference type="ARBA" id="ARBA00023065"/>
    </source>
</evidence>
<evidence type="ECO:0000256" key="15">
    <source>
        <dbReference type="SAM" id="MobiDB-lite"/>
    </source>
</evidence>
<evidence type="ECO:0000256" key="13">
    <source>
        <dbReference type="ARBA" id="ARBA00023136"/>
    </source>
</evidence>
<dbReference type="InterPro" id="IPR005821">
    <property type="entry name" value="Ion_trans_dom"/>
</dbReference>
<feature type="transmembrane region" description="Helical" evidence="16">
    <location>
        <begin position="147"/>
        <end position="168"/>
    </location>
</feature>
<sequence length="766" mass="85682">MTRVEEPLLGSSSRAAPDHGSDEIRDYNGARNKLGSQTTASGASVSRAQALASGSTIERAAALVDLAEDGIGLPLDLIHSADFGERTRLYFLYNTFDPLWTLNIILLLVLNFIEVPSWCSNAWPHPCGGDNTDAYHLGDVPYLHPKVFNIVELVSLALLIAQVLLPLTFEGPEHFWKDRLNRTFVFLSALLAADVILYSIGLWAGFWSLPAVLSFRLAPYLRVVTVCCSESEIRKGLRILFGIIPGFLDMMTLVGIWLLFSAWLMYLLFEDSLQGELTFTSYRATLNEAIIAMFTGSNVPDFWMPAFNQNRIACLVFMAFLFISTNFFMSLILAVVYNGYKDQLTSEYKQSYMQRHSILSAAFGLLDEENKGHLDIGQVSSLLQALNKYRNMPDISKKEMEHIFLALDDSGDNLISEDEFSDLCVAIRLRFVKTDEPTLLEKYLPRVAASRSYAGFKALVQSARFGQLVQGVLLVQAVIIAIESAFDVQDNTKLQAVWLNIEMAFGWLFLVELAAKLLAHGTANYWRKGSNRFDMLVTLGVVATQLLILSDVLPAESIRYALILCVLRLGRVLTSVERYSVIMSAFFSLWQVVFPVIGVTYCFSSIFCSIGIELFGGKVFDGSPSIRGTSYEHSSYMAMNFNDFASGMVLIFQWLNGTLYSDWQSIASNIYPSPWIRAYFVAFLVLGTIFIMNVFIGFVFDAYYTQQEIMANKGGNERSALRLEGVHGANVEVELSDRFQQVMDRMLGGEELKKLTSQKGMAQEGT</sequence>
<feature type="transmembrane region" description="Helical" evidence="16">
    <location>
        <begin position="498"/>
        <end position="519"/>
    </location>
</feature>
<accession>A0A0U9HR89</accession>
<evidence type="ECO:0000256" key="6">
    <source>
        <dbReference type="ARBA" id="ARBA00022673"/>
    </source>
</evidence>
<feature type="transmembrane region" description="Helical" evidence="16">
    <location>
        <begin position="312"/>
        <end position="340"/>
    </location>
</feature>
<dbReference type="PANTHER" id="PTHR46988">
    <property type="entry name" value="TWO PORE CALCIUM CHANNEL PROTEIN 1"/>
    <property type="match status" value="1"/>
</dbReference>
<evidence type="ECO:0000256" key="11">
    <source>
        <dbReference type="ARBA" id="ARBA00022989"/>
    </source>
</evidence>
<dbReference type="InterPro" id="IPR027359">
    <property type="entry name" value="Volt_channel_dom_sf"/>
</dbReference>
<dbReference type="Pfam" id="PF13499">
    <property type="entry name" value="EF-hand_7"/>
    <property type="match status" value="1"/>
</dbReference>
<dbReference type="GO" id="GO:0005509">
    <property type="term" value="F:calcium ion binding"/>
    <property type="evidence" value="ECO:0007669"/>
    <property type="project" value="InterPro"/>
</dbReference>
<evidence type="ECO:0000259" key="17">
    <source>
        <dbReference type="PROSITE" id="PS50222"/>
    </source>
</evidence>
<feature type="transmembrane region" description="Helical" evidence="16">
    <location>
        <begin position="465"/>
        <end position="486"/>
    </location>
</feature>
<keyword evidence="10" id="KW-0851">Voltage-gated channel</keyword>
<proteinExistence type="inferred from homology"/>